<dbReference type="SUPFAM" id="SSF51322">
    <property type="entry name" value="Cyanovirin-N"/>
    <property type="match status" value="1"/>
</dbReference>
<protein>
    <submittedName>
        <fullName evidence="3">Cyanovirin-N</fullName>
    </submittedName>
</protein>
<dbReference type="InterPro" id="IPR011058">
    <property type="entry name" value="Cyanovirin-N"/>
</dbReference>
<evidence type="ECO:0000313" key="3">
    <source>
        <dbReference type="EMBL" id="KAK0655601.1"/>
    </source>
</evidence>
<comment type="caution">
    <text evidence="3">The sequence shown here is derived from an EMBL/GenBank/DDBJ whole genome shotgun (WGS) entry which is preliminary data.</text>
</comment>
<evidence type="ECO:0000313" key="4">
    <source>
        <dbReference type="Proteomes" id="UP001174936"/>
    </source>
</evidence>
<dbReference type="Proteomes" id="UP001174936">
    <property type="component" value="Unassembled WGS sequence"/>
</dbReference>
<name>A0AA39YPW7_9PEZI</name>
<keyword evidence="4" id="KW-1185">Reference proteome</keyword>
<organism evidence="3 4">
    <name type="scientific">Cercophora newfieldiana</name>
    <dbReference type="NCBI Taxonomy" id="92897"/>
    <lineage>
        <taxon>Eukaryota</taxon>
        <taxon>Fungi</taxon>
        <taxon>Dikarya</taxon>
        <taxon>Ascomycota</taxon>
        <taxon>Pezizomycotina</taxon>
        <taxon>Sordariomycetes</taxon>
        <taxon>Sordariomycetidae</taxon>
        <taxon>Sordariales</taxon>
        <taxon>Lasiosphaeriaceae</taxon>
        <taxon>Cercophora</taxon>
    </lineage>
</organism>
<dbReference type="Gene3D" id="2.30.60.10">
    <property type="entry name" value="Cyanovirin-N"/>
    <property type="match status" value="1"/>
</dbReference>
<keyword evidence="1" id="KW-0732">Signal</keyword>
<sequence length="152" mass="16905">MFHQFIVFFTALLAATLTAVDASSGFTGSCTMCDWMEDTRLQVQCKRTNGDILSTELDLNNCFTTMQGKLRPAEDAANYHGSCFNCKIDWNNGATMTCLCTNDGVVYDHSSIVLNDFIGNNDGFIHCRDGMFGSVQHTCGDFDRPQESQQRL</sequence>
<gene>
    <name evidence="3" type="ORF">B0T16DRAFT_451251</name>
</gene>
<dbReference type="SMART" id="SM01111">
    <property type="entry name" value="CVNH"/>
    <property type="match status" value="1"/>
</dbReference>
<dbReference type="InterPro" id="IPR036673">
    <property type="entry name" value="Cyanovirin-N_sf"/>
</dbReference>
<proteinExistence type="predicted"/>
<feature type="chain" id="PRO_5041226385" evidence="1">
    <location>
        <begin position="23"/>
        <end position="152"/>
    </location>
</feature>
<evidence type="ECO:0000259" key="2">
    <source>
        <dbReference type="SMART" id="SM01111"/>
    </source>
</evidence>
<evidence type="ECO:0000256" key="1">
    <source>
        <dbReference type="SAM" id="SignalP"/>
    </source>
</evidence>
<accession>A0AA39YPW7</accession>
<dbReference type="EMBL" id="JAULSV010000001">
    <property type="protein sequence ID" value="KAK0655601.1"/>
    <property type="molecule type" value="Genomic_DNA"/>
</dbReference>
<reference evidence="3" key="1">
    <citation type="submission" date="2023-06" db="EMBL/GenBank/DDBJ databases">
        <title>Genome-scale phylogeny and comparative genomics of the fungal order Sordariales.</title>
        <authorList>
            <consortium name="Lawrence Berkeley National Laboratory"/>
            <person name="Hensen N."/>
            <person name="Bonometti L."/>
            <person name="Westerberg I."/>
            <person name="Brannstrom I.O."/>
            <person name="Guillou S."/>
            <person name="Cros-Aarteil S."/>
            <person name="Calhoun S."/>
            <person name="Haridas S."/>
            <person name="Kuo A."/>
            <person name="Mondo S."/>
            <person name="Pangilinan J."/>
            <person name="Riley R."/>
            <person name="Labutti K."/>
            <person name="Andreopoulos B."/>
            <person name="Lipzen A."/>
            <person name="Chen C."/>
            <person name="Yanf M."/>
            <person name="Daum C."/>
            <person name="Ng V."/>
            <person name="Clum A."/>
            <person name="Steindorff A."/>
            <person name="Ohm R."/>
            <person name="Martin F."/>
            <person name="Silar P."/>
            <person name="Natvig D."/>
            <person name="Lalanne C."/>
            <person name="Gautier V."/>
            <person name="Ament-Velasquez S.L."/>
            <person name="Kruys A."/>
            <person name="Hutchinson M.I."/>
            <person name="Powell A.J."/>
            <person name="Barry K."/>
            <person name="Miller A.N."/>
            <person name="Grigoriev I.V."/>
            <person name="Debuchy R."/>
            <person name="Gladieux P."/>
            <person name="Thoren M.H."/>
            <person name="Johannesson H."/>
        </authorList>
    </citation>
    <scope>NUCLEOTIDE SEQUENCE</scope>
    <source>
        <strain evidence="3">SMH2532-1</strain>
    </source>
</reference>
<dbReference type="Pfam" id="PF08881">
    <property type="entry name" value="CVNH"/>
    <property type="match status" value="1"/>
</dbReference>
<feature type="signal peptide" evidence="1">
    <location>
        <begin position="1"/>
        <end position="22"/>
    </location>
</feature>
<feature type="domain" description="Cyanovirin-N" evidence="2">
    <location>
        <begin position="25"/>
        <end position="127"/>
    </location>
</feature>
<dbReference type="AlphaFoldDB" id="A0AA39YPW7"/>